<dbReference type="AlphaFoldDB" id="A0A1M7ZYA4"/>
<evidence type="ECO:0000313" key="7">
    <source>
        <dbReference type="Proteomes" id="UP000184611"/>
    </source>
</evidence>
<dbReference type="Gene3D" id="3.40.1090.10">
    <property type="entry name" value="Cytosolic phospholipase A2 catalytic domain"/>
    <property type="match status" value="2"/>
</dbReference>
<dbReference type="SUPFAM" id="SSF52151">
    <property type="entry name" value="FabD/lysophospholipase-like"/>
    <property type="match status" value="1"/>
</dbReference>
<feature type="short sequence motif" description="DGA/G" evidence="4">
    <location>
        <begin position="154"/>
        <end position="156"/>
    </location>
</feature>
<dbReference type="EMBL" id="FRYK01000003">
    <property type="protein sequence ID" value="SHO73627.1"/>
    <property type="molecule type" value="Genomic_DNA"/>
</dbReference>
<dbReference type="InterPro" id="IPR002641">
    <property type="entry name" value="PNPLA_dom"/>
</dbReference>
<organism evidence="6 7">
    <name type="scientific">Flavobacterium cucumis</name>
    <dbReference type="NCBI Taxonomy" id="416016"/>
    <lineage>
        <taxon>Bacteria</taxon>
        <taxon>Pseudomonadati</taxon>
        <taxon>Bacteroidota</taxon>
        <taxon>Flavobacteriia</taxon>
        <taxon>Flavobacteriales</taxon>
        <taxon>Flavobacteriaceae</taxon>
        <taxon>Flavobacterium</taxon>
    </lineage>
</organism>
<dbReference type="GO" id="GO:0016787">
    <property type="term" value="F:hydrolase activity"/>
    <property type="evidence" value="ECO:0007669"/>
    <property type="project" value="UniProtKB-UniRule"/>
</dbReference>
<evidence type="ECO:0000256" key="3">
    <source>
        <dbReference type="ARBA" id="ARBA00023098"/>
    </source>
</evidence>
<evidence type="ECO:0000256" key="2">
    <source>
        <dbReference type="ARBA" id="ARBA00022963"/>
    </source>
</evidence>
<dbReference type="InterPro" id="IPR050301">
    <property type="entry name" value="NTE"/>
</dbReference>
<dbReference type="GO" id="GO:0016042">
    <property type="term" value="P:lipid catabolic process"/>
    <property type="evidence" value="ECO:0007669"/>
    <property type="project" value="UniProtKB-UniRule"/>
</dbReference>
<gene>
    <name evidence="6" type="ORF">SAMN05443547_1990</name>
</gene>
<dbReference type="OrthoDB" id="9770965at2"/>
<dbReference type="STRING" id="416016.SAMN05443547_1990"/>
<feature type="domain" description="PNPLA" evidence="5">
    <location>
        <begin position="7"/>
        <end position="167"/>
    </location>
</feature>
<evidence type="ECO:0000256" key="4">
    <source>
        <dbReference type="PROSITE-ProRule" id="PRU01161"/>
    </source>
</evidence>
<dbReference type="RefSeq" id="WP_073583911.1">
    <property type="nucleotide sequence ID" value="NZ_CBCSEA010000005.1"/>
</dbReference>
<protein>
    <submittedName>
        <fullName evidence="6">NTE family protein</fullName>
    </submittedName>
</protein>
<evidence type="ECO:0000256" key="1">
    <source>
        <dbReference type="ARBA" id="ARBA00022801"/>
    </source>
</evidence>
<keyword evidence="1 4" id="KW-0378">Hydrolase</keyword>
<dbReference type="PROSITE" id="PS51635">
    <property type="entry name" value="PNPLA"/>
    <property type="match status" value="1"/>
</dbReference>
<feature type="short sequence motif" description="GXGXXG" evidence="4">
    <location>
        <begin position="11"/>
        <end position="16"/>
    </location>
</feature>
<keyword evidence="2 4" id="KW-0442">Lipid degradation</keyword>
<dbReference type="Pfam" id="PF01734">
    <property type="entry name" value="Patatin"/>
    <property type="match status" value="1"/>
</dbReference>
<dbReference type="InterPro" id="IPR016035">
    <property type="entry name" value="Acyl_Trfase/lysoPLipase"/>
</dbReference>
<feature type="active site" description="Proton acceptor" evidence="4">
    <location>
        <position position="154"/>
    </location>
</feature>
<dbReference type="Proteomes" id="UP000184611">
    <property type="component" value="Unassembled WGS sequence"/>
</dbReference>
<feature type="short sequence motif" description="GXSXG" evidence="4">
    <location>
        <begin position="38"/>
        <end position="42"/>
    </location>
</feature>
<reference evidence="7" key="1">
    <citation type="submission" date="2016-12" db="EMBL/GenBank/DDBJ databases">
        <authorList>
            <person name="Varghese N."/>
            <person name="Submissions S."/>
        </authorList>
    </citation>
    <scope>NUCLEOTIDE SEQUENCE [LARGE SCALE GENOMIC DNA]</scope>
    <source>
        <strain evidence="7">DSM 18830</strain>
    </source>
</reference>
<sequence length="286" mass="31623">MKKDITLVLSGGGARGIAHIGVIEELLKLNVNIASISGTSVGALIGGIYAVGKLEEFKQWMLKVNRTKIFRLIDFSFSTQGLVKGERVFNEIREFITDVNIEDLPIKYTATAFDIANGREVVFDKGSLFNAIRASISIPTIFTPLTIGDSVFIDGGVVNNIPINTAKRVENDIVIAVNVNAGVTDDIVYYSELEQLAKQNQKASKSIYRINKNINYLFLVNNSLVTLTNHISNLILEKNPPDVLVEIPRNVAGIFEFYNTKAIINSGREYFANSIPEIESKIRNVL</sequence>
<proteinExistence type="predicted"/>
<keyword evidence="7" id="KW-1185">Reference proteome</keyword>
<accession>A0A1M7ZYA4</accession>
<keyword evidence="3 4" id="KW-0443">Lipid metabolism</keyword>
<dbReference type="PANTHER" id="PTHR14226:SF76">
    <property type="entry name" value="NTE FAMILY PROTEIN RSSA"/>
    <property type="match status" value="1"/>
</dbReference>
<evidence type="ECO:0000259" key="5">
    <source>
        <dbReference type="PROSITE" id="PS51635"/>
    </source>
</evidence>
<dbReference type="PANTHER" id="PTHR14226">
    <property type="entry name" value="NEUROPATHY TARGET ESTERASE/SWISS CHEESE D.MELANOGASTER"/>
    <property type="match status" value="1"/>
</dbReference>
<feature type="active site" description="Nucleophile" evidence="4">
    <location>
        <position position="40"/>
    </location>
</feature>
<evidence type="ECO:0000313" key="6">
    <source>
        <dbReference type="EMBL" id="SHO73627.1"/>
    </source>
</evidence>
<name>A0A1M7ZYA4_9FLAO</name>